<keyword evidence="3" id="KW-0723">Serine/threonine-protein kinase</keyword>
<evidence type="ECO:0000256" key="3">
    <source>
        <dbReference type="ARBA" id="ARBA00022527"/>
    </source>
</evidence>
<comment type="similarity">
    <text evidence="1">Belongs to the protein kinase superfamily. CAMK Ser/Thr protein kinase family. CHEK2 subfamily.</text>
</comment>
<dbReference type="InterPro" id="IPR008271">
    <property type="entry name" value="Ser/Thr_kinase_AS"/>
</dbReference>
<evidence type="ECO:0000313" key="13">
    <source>
        <dbReference type="EMBL" id="EON61906.1"/>
    </source>
</evidence>
<organism evidence="13 14">
    <name type="scientific">Coniosporium apollinis (strain CBS 100218)</name>
    <name type="common">Rock-inhabiting black yeast</name>
    <dbReference type="NCBI Taxonomy" id="1168221"/>
    <lineage>
        <taxon>Eukaryota</taxon>
        <taxon>Fungi</taxon>
        <taxon>Dikarya</taxon>
        <taxon>Ascomycota</taxon>
        <taxon>Pezizomycotina</taxon>
        <taxon>Dothideomycetes</taxon>
        <taxon>Dothideomycetes incertae sedis</taxon>
        <taxon>Coniosporium</taxon>
    </lineage>
</organism>
<dbReference type="EC" id="2.7.11.1" evidence="2"/>
<dbReference type="OMA" id="DTRIPAY"/>
<dbReference type="SMART" id="SM00240">
    <property type="entry name" value="FHA"/>
    <property type="match status" value="1"/>
</dbReference>
<dbReference type="Gene3D" id="3.30.200.20">
    <property type="entry name" value="Phosphorylase Kinase, domain 1"/>
    <property type="match status" value="1"/>
</dbReference>
<dbReference type="PROSITE" id="PS50006">
    <property type="entry name" value="FHA_DOMAIN"/>
    <property type="match status" value="1"/>
</dbReference>
<evidence type="ECO:0000256" key="7">
    <source>
        <dbReference type="ARBA" id="ARBA00047899"/>
    </source>
</evidence>
<keyword evidence="14" id="KW-1185">Reference proteome</keyword>
<dbReference type="GO" id="GO:0005737">
    <property type="term" value="C:cytoplasm"/>
    <property type="evidence" value="ECO:0007669"/>
    <property type="project" value="TreeGrafter"/>
</dbReference>
<evidence type="ECO:0000313" key="14">
    <source>
        <dbReference type="Proteomes" id="UP000016924"/>
    </source>
</evidence>
<dbReference type="RefSeq" id="XP_007777223.1">
    <property type="nucleotide sequence ID" value="XM_007779033.1"/>
</dbReference>
<gene>
    <name evidence="13" type="ORF">W97_01124</name>
</gene>
<reference evidence="14" key="1">
    <citation type="submission" date="2012-06" db="EMBL/GenBank/DDBJ databases">
        <title>The genome sequence of Coniosporium apollinis CBS 100218.</title>
        <authorList>
            <consortium name="The Broad Institute Genome Sequencing Platform"/>
            <person name="Cuomo C."/>
            <person name="Gorbushina A."/>
            <person name="Noack S."/>
            <person name="Walker B."/>
            <person name="Young S.K."/>
            <person name="Zeng Q."/>
            <person name="Gargeya S."/>
            <person name="Fitzgerald M."/>
            <person name="Haas B."/>
            <person name="Abouelleil A."/>
            <person name="Alvarado L."/>
            <person name="Arachchi H.M."/>
            <person name="Berlin A.M."/>
            <person name="Chapman S.B."/>
            <person name="Goldberg J."/>
            <person name="Griggs A."/>
            <person name="Gujja S."/>
            <person name="Hansen M."/>
            <person name="Howarth C."/>
            <person name="Imamovic A."/>
            <person name="Larimer J."/>
            <person name="McCowan C."/>
            <person name="Montmayeur A."/>
            <person name="Murphy C."/>
            <person name="Neiman D."/>
            <person name="Pearson M."/>
            <person name="Priest M."/>
            <person name="Roberts A."/>
            <person name="Saif S."/>
            <person name="Shea T."/>
            <person name="Sisk P."/>
            <person name="Sykes S."/>
            <person name="Wortman J."/>
            <person name="Nusbaum C."/>
            <person name="Birren B."/>
        </authorList>
    </citation>
    <scope>NUCLEOTIDE SEQUENCE [LARGE SCALE GENOMIC DNA]</scope>
    <source>
        <strain evidence="14">CBS 100218</strain>
    </source>
</reference>
<dbReference type="eggNOG" id="KOG0615">
    <property type="taxonomic scope" value="Eukaryota"/>
</dbReference>
<dbReference type="InterPro" id="IPR000719">
    <property type="entry name" value="Prot_kinase_dom"/>
</dbReference>
<evidence type="ECO:0000256" key="9">
    <source>
        <dbReference type="PROSITE-ProRule" id="PRU10141"/>
    </source>
</evidence>
<dbReference type="GO" id="GO:0051598">
    <property type="term" value="P:meiotic recombination checkpoint signaling"/>
    <property type="evidence" value="ECO:0007669"/>
    <property type="project" value="TreeGrafter"/>
</dbReference>
<dbReference type="InterPro" id="IPR000253">
    <property type="entry name" value="FHA_dom"/>
</dbReference>
<proteinExistence type="inferred from homology"/>
<dbReference type="STRING" id="1168221.R7YJS5"/>
<dbReference type="InterPro" id="IPR011009">
    <property type="entry name" value="Kinase-like_dom_sf"/>
</dbReference>
<evidence type="ECO:0000256" key="4">
    <source>
        <dbReference type="ARBA" id="ARBA00022741"/>
    </source>
</evidence>
<keyword evidence="4 9" id="KW-0547">Nucleotide-binding</keyword>
<dbReference type="Pfam" id="PF00069">
    <property type="entry name" value="Pkinase"/>
    <property type="match status" value="1"/>
</dbReference>
<dbReference type="EMBL" id="JH767557">
    <property type="protein sequence ID" value="EON61906.1"/>
    <property type="molecule type" value="Genomic_DNA"/>
</dbReference>
<evidence type="ECO:0000259" key="12">
    <source>
        <dbReference type="PROSITE" id="PS50011"/>
    </source>
</evidence>
<dbReference type="FunFam" id="3.30.200.20:FF:000470">
    <property type="entry name" value="Serine/threonine-protein kinase RAD53"/>
    <property type="match status" value="1"/>
</dbReference>
<feature type="region of interest" description="Disordered" evidence="10">
    <location>
        <begin position="696"/>
        <end position="719"/>
    </location>
</feature>
<feature type="compositionally biased region" description="Low complexity" evidence="10">
    <location>
        <begin position="821"/>
        <end position="832"/>
    </location>
</feature>
<dbReference type="Proteomes" id="UP000016924">
    <property type="component" value="Unassembled WGS sequence"/>
</dbReference>
<evidence type="ECO:0000256" key="5">
    <source>
        <dbReference type="ARBA" id="ARBA00022777"/>
    </source>
</evidence>
<feature type="compositionally biased region" description="Polar residues" evidence="10">
    <location>
        <begin position="710"/>
        <end position="719"/>
    </location>
</feature>
<evidence type="ECO:0000256" key="10">
    <source>
        <dbReference type="SAM" id="MobiDB-lite"/>
    </source>
</evidence>
<feature type="region of interest" description="Disordered" evidence="10">
    <location>
        <begin position="259"/>
        <end position="278"/>
    </location>
</feature>
<dbReference type="SUPFAM" id="SSF56112">
    <property type="entry name" value="Protein kinase-like (PK-like)"/>
    <property type="match status" value="1"/>
</dbReference>
<feature type="domain" description="Protein kinase" evidence="12">
    <location>
        <begin position="306"/>
        <end position="591"/>
    </location>
</feature>
<keyword evidence="6 9" id="KW-0067">ATP-binding</keyword>
<feature type="compositionally biased region" description="Polar residues" evidence="10">
    <location>
        <begin position="771"/>
        <end position="781"/>
    </location>
</feature>
<dbReference type="GO" id="GO:0005634">
    <property type="term" value="C:nucleus"/>
    <property type="evidence" value="ECO:0007669"/>
    <property type="project" value="TreeGrafter"/>
</dbReference>
<dbReference type="PROSITE" id="PS50011">
    <property type="entry name" value="PROTEIN_KINASE_DOM"/>
    <property type="match status" value="1"/>
</dbReference>
<dbReference type="PANTHER" id="PTHR44167:SF24">
    <property type="entry name" value="SERINE_THREONINE-PROTEIN KINASE CHK2"/>
    <property type="match status" value="1"/>
</dbReference>
<dbReference type="AlphaFoldDB" id="R7YJS5"/>
<dbReference type="SMART" id="SM00220">
    <property type="entry name" value="S_TKc"/>
    <property type="match status" value="1"/>
</dbReference>
<feature type="domain" description="FHA" evidence="11">
    <location>
        <begin position="119"/>
        <end position="172"/>
    </location>
</feature>
<dbReference type="Pfam" id="PF00498">
    <property type="entry name" value="FHA"/>
    <property type="match status" value="1"/>
</dbReference>
<name>R7YJS5_CONA1</name>
<feature type="region of interest" description="Disordered" evidence="10">
    <location>
        <begin position="819"/>
        <end position="874"/>
    </location>
</feature>
<dbReference type="SUPFAM" id="SSF49879">
    <property type="entry name" value="SMAD/FHA domain"/>
    <property type="match status" value="1"/>
</dbReference>
<comment type="catalytic activity">
    <reaction evidence="7">
        <text>L-threonyl-[protein] + ATP = O-phospho-L-threonyl-[protein] + ADP + H(+)</text>
        <dbReference type="Rhea" id="RHEA:46608"/>
        <dbReference type="Rhea" id="RHEA-COMP:11060"/>
        <dbReference type="Rhea" id="RHEA-COMP:11605"/>
        <dbReference type="ChEBI" id="CHEBI:15378"/>
        <dbReference type="ChEBI" id="CHEBI:30013"/>
        <dbReference type="ChEBI" id="CHEBI:30616"/>
        <dbReference type="ChEBI" id="CHEBI:61977"/>
        <dbReference type="ChEBI" id="CHEBI:456216"/>
        <dbReference type="EC" id="2.7.11.1"/>
    </reaction>
</comment>
<keyword evidence="5 13" id="KW-0808">Transferase</keyword>
<feature type="region of interest" description="Disordered" evidence="10">
    <location>
        <begin position="768"/>
        <end position="797"/>
    </location>
</feature>
<protein>
    <recommendedName>
        <fullName evidence="2">non-specific serine/threonine protein kinase</fullName>
        <ecNumber evidence="2">2.7.11.1</ecNumber>
    </recommendedName>
</protein>
<dbReference type="GO" id="GO:0004674">
    <property type="term" value="F:protein serine/threonine kinase activity"/>
    <property type="evidence" value="ECO:0007669"/>
    <property type="project" value="UniProtKB-KW"/>
</dbReference>
<feature type="binding site" evidence="9">
    <location>
        <position position="335"/>
    </location>
    <ligand>
        <name>ATP</name>
        <dbReference type="ChEBI" id="CHEBI:30616"/>
    </ligand>
</feature>
<dbReference type="HOGENOM" id="CLU_003637_1_0_1"/>
<evidence type="ECO:0000256" key="8">
    <source>
        <dbReference type="ARBA" id="ARBA00048679"/>
    </source>
</evidence>
<dbReference type="GeneID" id="19898435"/>
<dbReference type="PROSITE" id="PS00108">
    <property type="entry name" value="PROTEIN_KINASE_ST"/>
    <property type="match status" value="1"/>
</dbReference>
<dbReference type="Gene3D" id="2.60.200.20">
    <property type="match status" value="1"/>
</dbReference>
<dbReference type="InterPro" id="IPR017441">
    <property type="entry name" value="Protein_kinase_ATP_BS"/>
</dbReference>
<feature type="compositionally biased region" description="Basic and acidic residues" evidence="10">
    <location>
        <begin position="696"/>
        <end position="705"/>
    </location>
</feature>
<feature type="compositionally biased region" description="Basic and acidic residues" evidence="10">
    <location>
        <begin position="787"/>
        <end position="797"/>
    </location>
</feature>
<dbReference type="GO" id="GO:0005524">
    <property type="term" value="F:ATP binding"/>
    <property type="evidence" value="ECO:0007669"/>
    <property type="project" value="UniProtKB-UniRule"/>
</dbReference>
<dbReference type="Gene3D" id="1.10.510.10">
    <property type="entry name" value="Transferase(Phosphotransferase) domain 1"/>
    <property type="match status" value="1"/>
</dbReference>
<dbReference type="PANTHER" id="PTHR44167">
    <property type="entry name" value="OVARIAN-SPECIFIC SERINE/THREONINE-PROTEIN KINASE LOK-RELATED"/>
    <property type="match status" value="1"/>
</dbReference>
<keyword evidence="5 13" id="KW-0418">Kinase</keyword>
<evidence type="ECO:0000256" key="2">
    <source>
        <dbReference type="ARBA" id="ARBA00012513"/>
    </source>
</evidence>
<comment type="catalytic activity">
    <reaction evidence="8">
        <text>L-seryl-[protein] + ATP = O-phospho-L-seryl-[protein] + ADP + H(+)</text>
        <dbReference type="Rhea" id="RHEA:17989"/>
        <dbReference type="Rhea" id="RHEA-COMP:9863"/>
        <dbReference type="Rhea" id="RHEA-COMP:11604"/>
        <dbReference type="ChEBI" id="CHEBI:15378"/>
        <dbReference type="ChEBI" id="CHEBI:29999"/>
        <dbReference type="ChEBI" id="CHEBI:30616"/>
        <dbReference type="ChEBI" id="CHEBI:83421"/>
        <dbReference type="ChEBI" id="CHEBI:456216"/>
        <dbReference type="EC" id="2.7.11.1"/>
    </reaction>
</comment>
<dbReference type="OrthoDB" id="504170at2759"/>
<feature type="region of interest" description="Disordered" evidence="10">
    <location>
        <begin position="896"/>
        <end position="915"/>
    </location>
</feature>
<dbReference type="InterPro" id="IPR008984">
    <property type="entry name" value="SMAD_FHA_dom_sf"/>
</dbReference>
<dbReference type="PROSITE" id="PS00107">
    <property type="entry name" value="PROTEIN_KINASE_ATP"/>
    <property type="match status" value="1"/>
</dbReference>
<evidence type="ECO:0000256" key="1">
    <source>
        <dbReference type="ARBA" id="ARBA00005575"/>
    </source>
</evidence>
<accession>R7YJS5</accession>
<sequence>MSTTTPYDMVENELTQPSTQQILDPRRLGRNNSGLSESDISDVICILHPCSLAAIRIVRETARLSPQHVLQNNGLVSFDYADEDPDEKETFIVDAGKAQKAQDLALRFSSQTLKPFLGFCFGRNSSQCDIVIGLGSAKRVSNMHFRIFMNKSGIIMLEDTSTNGTMVEEVVLKGKSSKGPTTRMLQSNVMIQILSPDPDEHIKFVVTIPPRDGHGEEYYRNFAAYMERLSIAERAQYPALQHQLRPAFDAAQLEIAAQRGQQGQKASPALAGPTTRLRSAAAAASSKPSVYASTRYGMHWNGDGIYNVTGVLGKGAFATVFQLATAMDGQILAAKELEKRRFIKNGQLDQKLDNEMRIMKTLVHPNIVQYVDYVDAKDHIYIIMEYVPCGDLQDYLKENDVLHEAAAKRMAYQILNALAYLHRKKITHRDIKPDNILIASLDPFEVKLSDFGLSKVVQHDETFLKTFCGTLLYCAPEVFPHYGTHAATRGSKRRKPGSAPPSQFHSYSQSVDIWSFAAVLWFALCSKPPFEGVVDHQGRGMFDKIMTTTPDVNPLRAHGVSPQAIDLLIRMLNTDPSSRPTEQQCLRHAWFDDLRTAEEAPELDVNYELNAIPEESDEILQQDADLRREVTADDALIGLLPETSEAGVKDPSPDAFSQLSINDRASDRESFENEADLSSDDFRFLDLRVSKRVKTDPLHPRDQHRGYAATDSSPEGSYQSIPVMRQTDEGFTVPQHTARPPRLFGEIGQSALASSGILGERTNRALEVHDASTSTESSARVVSTIPGEDHGYDQDHGHAQGLQAAQSLLGAESMVRELNMASPGSGNSPAASLDQPPTPKTPESLPNSSIAHEDVETQGVGRPEDVTPKQPSFSRRIHLPIPTEFFFEQYDQNAHNSEYASNGSDHEYAAEEAAQSRALPSLPATMTGSLDEADAEQADIAPVLFTPPENNSQFKLPPPIFGRLEHTPDSFAPIVLKIDRRVTSWGRNPSNTIVYRDGRDVRVPKAALTIYFYASGIEDMDREGKDWTKMDGLYTGIFTNARNGIWINGVALKPSSDKEYFWGHLRTGDVITVSQGGRSEAPLKFKCEFFHGEAAQARPAGSRFIVEKTTFPCSQ</sequence>
<evidence type="ECO:0000259" key="11">
    <source>
        <dbReference type="PROSITE" id="PS50006"/>
    </source>
</evidence>
<evidence type="ECO:0000256" key="6">
    <source>
        <dbReference type="ARBA" id="ARBA00022840"/>
    </source>
</evidence>